<feature type="transmembrane region" description="Helical" evidence="2">
    <location>
        <begin position="88"/>
        <end position="113"/>
    </location>
</feature>
<dbReference type="eggNOG" id="ENOG502TJRK">
    <property type="taxonomic scope" value="Eukaryota"/>
</dbReference>
<keyword evidence="2" id="KW-0472">Membrane</keyword>
<reference evidence="3" key="1">
    <citation type="submission" date="2007-07" db="EMBL/GenBank/DDBJ databases">
        <title>PCAP assembly of the Caenorhabditis remanei genome.</title>
        <authorList>
            <consortium name="The Caenorhabditis remanei Sequencing Consortium"/>
            <person name="Wilson R.K."/>
        </authorList>
    </citation>
    <scope>NUCLEOTIDE SEQUENCE [LARGE SCALE GENOMIC DNA]</scope>
    <source>
        <strain evidence="3">PB4641</strain>
    </source>
</reference>
<keyword evidence="4" id="KW-1185">Reference proteome</keyword>
<protein>
    <recommendedName>
        <fullName evidence="5">G-protein coupled receptors family 1 profile domain-containing protein</fullName>
    </recommendedName>
</protein>
<evidence type="ECO:0000256" key="2">
    <source>
        <dbReference type="SAM" id="Phobius"/>
    </source>
</evidence>
<dbReference type="InterPro" id="IPR053220">
    <property type="entry name" value="Nematode_rcpt-like_serp_H"/>
</dbReference>
<dbReference type="PANTHER" id="PTHR22941:SF2">
    <property type="entry name" value="SERPENTINE RECEPTOR, CLASS H-RELATED"/>
    <property type="match status" value="1"/>
</dbReference>
<dbReference type="AlphaFoldDB" id="E3LPA7"/>
<dbReference type="Gene3D" id="1.20.1070.10">
    <property type="entry name" value="Rhodopsin 7-helix transmembrane proteins"/>
    <property type="match status" value="1"/>
</dbReference>
<dbReference type="OMA" id="RIVIFWF"/>
<dbReference type="Pfam" id="PF10318">
    <property type="entry name" value="7TM_GPCR_Srh"/>
    <property type="match status" value="1"/>
</dbReference>
<dbReference type="InParanoid" id="E3LPA7"/>
<feature type="compositionally biased region" description="Polar residues" evidence="1">
    <location>
        <begin position="216"/>
        <end position="229"/>
    </location>
</feature>
<evidence type="ECO:0008006" key="5">
    <source>
        <dbReference type="Google" id="ProtNLM"/>
    </source>
</evidence>
<evidence type="ECO:0000313" key="3">
    <source>
        <dbReference type="EMBL" id="EFP05420.1"/>
    </source>
</evidence>
<evidence type="ECO:0000256" key="1">
    <source>
        <dbReference type="SAM" id="MobiDB-lite"/>
    </source>
</evidence>
<proteinExistence type="predicted"/>
<dbReference type="Proteomes" id="UP000008281">
    <property type="component" value="Unassembled WGS sequence"/>
</dbReference>
<sequence length="229" mass="26338">MLYSILSLFAYRHQCVLPDSHKLKMTTKTFVMFISFLNLFALVYMVPFLLWGPDQSVSIENLRRSFIDPPCDLWEPHMYVFLDGSDNRLLYCYFVALFIISSSMIFLVFHSFYSIKKESKTTSRCSQRRQLGFLYALILMALVPNTFLVFPVFGLIVGSVNSMSYNSALGEILVCSLSVHGILSTLTLILSHKPYRSEATRVMRKLTCRNPDPKKSNAQVEFSTRSVKY</sequence>
<dbReference type="HOGENOM" id="CLU_1210768_0_0_1"/>
<organism evidence="4">
    <name type="scientific">Caenorhabditis remanei</name>
    <name type="common">Caenorhabditis vulgaris</name>
    <dbReference type="NCBI Taxonomy" id="31234"/>
    <lineage>
        <taxon>Eukaryota</taxon>
        <taxon>Metazoa</taxon>
        <taxon>Ecdysozoa</taxon>
        <taxon>Nematoda</taxon>
        <taxon>Chromadorea</taxon>
        <taxon>Rhabditida</taxon>
        <taxon>Rhabditina</taxon>
        <taxon>Rhabditomorpha</taxon>
        <taxon>Rhabditoidea</taxon>
        <taxon>Rhabditidae</taxon>
        <taxon>Peloderinae</taxon>
        <taxon>Caenorhabditis</taxon>
    </lineage>
</organism>
<dbReference type="InterPro" id="IPR019422">
    <property type="entry name" value="7TM_GPCR_serpentine_rcpt_Srh"/>
</dbReference>
<keyword evidence="2" id="KW-1133">Transmembrane helix</keyword>
<dbReference type="PANTHER" id="PTHR22941">
    <property type="entry name" value="SERPENTINE RECEPTOR"/>
    <property type="match status" value="1"/>
</dbReference>
<feature type="region of interest" description="Disordered" evidence="1">
    <location>
        <begin position="208"/>
        <end position="229"/>
    </location>
</feature>
<gene>
    <name evidence="3" type="ORF">CRE_27253</name>
</gene>
<name>E3LPA7_CAERE</name>
<dbReference type="SUPFAM" id="SSF81321">
    <property type="entry name" value="Family A G protein-coupled receptor-like"/>
    <property type="match status" value="1"/>
</dbReference>
<evidence type="ECO:0000313" key="4">
    <source>
        <dbReference type="Proteomes" id="UP000008281"/>
    </source>
</evidence>
<dbReference type="EMBL" id="DS268412">
    <property type="protein sequence ID" value="EFP05420.1"/>
    <property type="molecule type" value="Genomic_DNA"/>
</dbReference>
<feature type="transmembrane region" description="Helical" evidence="2">
    <location>
        <begin position="133"/>
        <end position="156"/>
    </location>
</feature>
<keyword evidence="2" id="KW-0812">Transmembrane</keyword>
<accession>E3LPA7</accession>
<dbReference type="OrthoDB" id="5874478at2759"/>
<feature type="transmembrane region" description="Helical" evidence="2">
    <location>
        <begin position="168"/>
        <end position="191"/>
    </location>
</feature>
<feature type="transmembrane region" description="Helical" evidence="2">
    <location>
        <begin position="30"/>
        <end position="51"/>
    </location>
</feature>